<organism evidence="1 2">
    <name type="scientific">Cuscuta campestris</name>
    <dbReference type="NCBI Taxonomy" id="132261"/>
    <lineage>
        <taxon>Eukaryota</taxon>
        <taxon>Viridiplantae</taxon>
        <taxon>Streptophyta</taxon>
        <taxon>Embryophyta</taxon>
        <taxon>Tracheophyta</taxon>
        <taxon>Spermatophyta</taxon>
        <taxon>Magnoliopsida</taxon>
        <taxon>eudicotyledons</taxon>
        <taxon>Gunneridae</taxon>
        <taxon>Pentapetalae</taxon>
        <taxon>asterids</taxon>
        <taxon>lamiids</taxon>
        <taxon>Solanales</taxon>
        <taxon>Convolvulaceae</taxon>
        <taxon>Cuscuteae</taxon>
        <taxon>Cuscuta</taxon>
        <taxon>Cuscuta subgen. Grammica</taxon>
        <taxon>Cuscuta sect. Cleistogrammica</taxon>
    </lineage>
</organism>
<protein>
    <submittedName>
        <fullName evidence="1">Uncharacterized protein</fullName>
    </submittedName>
</protein>
<gene>
    <name evidence="1" type="ORF">CCAM_LOCUS22760</name>
</gene>
<proteinExistence type="predicted"/>
<dbReference type="EMBL" id="OOIL02002238">
    <property type="protein sequence ID" value="VFQ80984.1"/>
    <property type="molecule type" value="Genomic_DNA"/>
</dbReference>
<name>A0A484LY14_9ASTE</name>
<accession>A0A484LY14</accession>
<evidence type="ECO:0000313" key="2">
    <source>
        <dbReference type="Proteomes" id="UP000595140"/>
    </source>
</evidence>
<dbReference type="AlphaFoldDB" id="A0A484LY14"/>
<keyword evidence="2" id="KW-1185">Reference proteome</keyword>
<evidence type="ECO:0000313" key="1">
    <source>
        <dbReference type="EMBL" id="VFQ80984.1"/>
    </source>
</evidence>
<sequence length="156" mass="17479">MIVVNQELIVGDNHTERIIFSHSKELVELAIEGTSSMKEQEVKFPITDSLIVDFHSKRQPALRATRGSSIWRNQSSKNLKQQARIDGLIGKNSSRGTVHVANEKPPLRALSLRAHYDFFSMAIDVVDKSSIVTMAADLESREEIDTLRGFEGVIEC</sequence>
<dbReference type="Proteomes" id="UP000595140">
    <property type="component" value="Unassembled WGS sequence"/>
</dbReference>
<reference evidence="1 2" key="1">
    <citation type="submission" date="2018-04" db="EMBL/GenBank/DDBJ databases">
        <authorList>
            <person name="Vogel A."/>
        </authorList>
    </citation>
    <scope>NUCLEOTIDE SEQUENCE [LARGE SCALE GENOMIC DNA]</scope>
</reference>